<evidence type="ECO:0000313" key="2">
    <source>
        <dbReference type="EMBL" id="KOX74424.1"/>
    </source>
</evidence>
<sequence length="128" mass="13979">MGLQVSESAIPTRKNITGVLAHSTLKQRLVGELPTKRRRVSAEEDKASPGDPGIALEVRRGQKPKRPGKLPRRGSHQMASHPLDHLNDSKAWELQELNRGGRSSAVSSMVALDPSQLVLRTSVEEGMD</sequence>
<evidence type="ECO:0000313" key="3">
    <source>
        <dbReference type="Proteomes" id="UP000053105"/>
    </source>
</evidence>
<organism evidence="2 3">
    <name type="scientific">Melipona quadrifasciata</name>
    <dbReference type="NCBI Taxonomy" id="166423"/>
    <lineage>
        <taxon>Eukaryota</taxon>
        <taxon>Metazoa</taxon>
        <taxon>Ecdysozoa</taxon>
        <taxon>Arthropoda</taxon>
        <taxon>Hexapoda</taxon>
        <taxon>Insecta</taxon>
        <taxon>Pterygota</taxon>
        <taxon>Neoptera</taxon>
        <taxon>Endopterygota</taxon>
        <taxon>Hymenoptera</taxon>
        <taxon>Apocrita</taxon>
        <taxon>Aculeata</taxon>
        <taxon>Apoidea</taxon>
        <taxon>Anthophila</taxon>
        <taxon>Apidae</taxon>
        <taxon>Melipona</taxon>
    </lineage>
</organism>
<reference evidence="2 3" key="1">
    <citation type="submission" date="2015-07" db="EMBL/GenBank/DDBJ databases">
        <title>The genome of Melipona quadrifasciata.</title>
        <authorList>
            <person name="Pan H."/>
            <person name="Kapheim K."/>
        </authorList>
    </citation>
    <scope>NUCLEOTIDE SEQUENCE [LARGE SCALE GENOMIC DNA]</scope>
    <source>
        <strain evidence="2">0111107301</strain>
        <tissue evidence="2">Whole body</tissue>
    </source>
</reference>
<feature type="compositionally biased region" description="Basic residues" evidence="1">
    <location>
        <begin position="61"/>
        <end position="75"/>
    </location>
</feature>
<name>A0A0N0U5J2_9HYME</name>
<dbReference type="AlphaFoldDB" id="A0A0N0U5J2"/>
<keyword evidence="3" id="KW-1185">Reference proteome</keyword>
<dbReference type="OrthoDB" id="10608793at2759"/>
<dbReference type="Proteomes" id="UP000053105">
    <property type="component" value="Unassembled WGS sequence"/>
</dbReference>
<accession>A0A0N0U5J2</accession>
<feature type="region of interest" description="Disordered" evidence="1">
    <location>
        <begin position="30"/>
        <end position="108"/>
    </location>
</feature>
<dbReference type="EMBL" id="KQ435789">
    <property type="protein sequence ID" value="KOX74424.1"/>
    <property type="molecule type" value="Genomic_DNA"/>
</dbReference>
<gene>
    <name evidence="2" type="ORF">WN51_00407</name>
</gene>
<protein>
    <submittedName>
        <fullName evidence="2">Uncharacterized protein</fullName>
    </submittedName>
</protein>
<feature type="compositionally biased region" description="Basic and acidic residues" evidence="1">
    <location>
        <begin position="82"/>
        <end position="93"/>
    </location>
</feature>
<evidence type="ECO:0000256" key="1">
    <source>
        <dbReference type="SAM" id="MobiDB-lite"/>
    </source>
</evidence>
<proteinExistence type="predicted"/>